<evidence type="ECO:0000256" key="1">
    <source>
        <dbReference type="ARBA" id="ARBA00001561"/>
    </source>
</evidence>
<dbReference type="Pfam" id="PF01520">
    <property type="entry name" value="Amidase_3"/>
    <property type="match status" value="1"/>
</dbReference>
<sequence>MWRDLADVRRGLLAVGAAAVLALPAAASGEGWIAVDVGHTLVAPGAISARGRSEFEFNLDLARALVDALSARGMEARLINADGRIESLQARPRAAEGARLLVSIHHDSVNAFELRPWQWAGRALDYNDDFAGHSLFVSRDNPDTAMSILCARVMGARLQRMGFEPTHKNGRRREYADFEHAVHYFDGLAVLRHARMPAVLFEAGVLKNRDEELLLRDPQRQARMADGIATALAACLGHGVPADDEATADRRSP</sequence>
<organism evidence="5 6">
    <name type="scientific">Thauera mechernichensis</name>
    <dbReference type="NCBI Taxonomy" id="82788"/>
    <lineage>
        <taxon>Bacteria</taxon>
        <taxon>Pseudomonadati</taxon>
        <taxon>Pseudomonadota</taxon>
        <taxon>Betaproteobacteria</taxon>
        <taxon>Rhodocyclales</taxon>
        <taxon>Zoogloeaceae</taxon>
        <taxon>Thauera</taxon>
    </lineage>
</organism>
<dbReference type="EMBL" id="JBHTMC010000026">
    <property type="protein sequence ID" value="MFD1264653.1"/>
    <property type="molecule type" value="Genomic_DNA"/>
</dbReference>
<evidence type="ECO:0000256" key="3">
    <source>
        <dbReference type="ARBA" id="ARBA00022801"/>
    </source>
</evidence>
<keyword evidence="6" id="KW-1185">Reference proteome</keyword>
<evidence type="ECO:0000313" key="6">
    <source>
        <dbReference type="Proteomes" id="UP001597158"/>
    </source>
</evidence>
<accession>A0ABW3WF46</accession>
<reference evidence="6" key="1">
    <citation type="journal article" date="2019" name="Int. J. Syst. Evol. Microbiol.">
        <title>The Global Catalogue of Microorganisms (GCM) 10K type strain sequencing project: providing services to taxonomists for standard genome sequencing and annotation.</title>
        <authorList>
            <consortium name="The Broad Institute Genomics Platform"/>
            <consortium name="The Broad Institute Genome Sequencing Center for Infectious Disease"/>
            <person name="Wu L."/>
            <person name="Ma J."/>
        </authorList>
    </citation>
    <scope>NUCLEOTIDE SEQUENCE [LARGE SCALE GENOMIC DNA]</scope>
    <source>
        <strain evidence="6">CCUG 48884</strain>
    </source>
</reference>
<name>A0ABW3WF46_9RHOO</name>
<dbReference type="CDD" id="cd02696">
    <property type="entry name" value="MurNAc-LAA"/>
    <property type="match status" value="1"/>
</dbReference>
<comment type="catalytic activity">
    <reaction evidence="1">
        <text>Hydrolyzes the link between N-acetylmuramoyl residues and L-amino acid residues in certain cell-wall glycopeptides.</text>
        <dbReference type="EC" id="3.5.1.28"/>
    </reaction>
</comment>
<comment type="caution">
    <text evidence="5">The sequence shown here is derived from an EMBL/GenBank/DDBJ whole genome shotgun (WGS) entry which is preliminary data.</text>
</comment>
<dbReference type="InterPro" id="IPR002508">
    <property type="entry name" value="MurNAc-LAA_cat"/>
</dbReference>
<dbReference type="SUPFAM" id="SSF53187">
    <property type="entry name" value="Zn-dependent exopeptidases"/>
    <property type="match status" value="1"/>
</dbReference>
<dbReference type="SMART" id="SM00646">
    <property type="entry name" value="Ami_3"/>
    <property type="match status" value="1"/>
</dbReference>
<evidence type="ECO:0000256" key="2">
    <source>
        <dbReference type="ARBA" id="ARBA00011901"/>
    </source>
</evidence>
<dbReference type="PANTHER" id="PTHR30404:SF0">
    <property type="entry name" value="N-ACETYLMURAMOYL-L-ALANINE AMIDASE AMIC"/>
    <property type="match status" value="1"/>
</dbReference>
<proteinExistence type="predicted"/>
<evidence type="ECO:0000313" key="5">
    <source>
        <dbReference type="EMBL" id="MFD1264653.1"/>
    </source>
</evidence>
<dbReference type="EC" id="3.5.1.28" evidence="2"/>
<dbReference type="PANTHER" id="PTHR30404">
    <property type="entry name" value="N-ACETYLMURAMOYL-L-ALANINE AMIDASE"/>
    <property type="match status" value="1"/>
</dbReference>
<evidence type="ECO:0000259" key="4">
    <source>
        <dbReference type="SMART" id="SM00646"/>
    </source>
</evidence>
<protein>
    <recommendedName>
        <fullName evidence="2">N-acetylmuramoyl-L-alanine amidase</fullName>
        <ecNumber evidence="2">3.5.1.28</ecNumber>
    </recommendedName>
</protein>
<dbReference type="Proteomes" id="UP001597158">
    <property type="component" value="Unassembled WGS sequence"/>
</dbReference>
<feature type="domain" description="MurNAc-LAA" evidence="4">
    <location>
        <begin position="87"/>
        <end position="233"/>
    </location>
</feature>
<dbReference type="InterPro" id="IPR050695">
    <property type="entry name" value="N-acetylmuramoyl_amidase_3"/>
</dbReference>
<dbReference type="RefSeq" id="WP_277832219.1">
    <property type="nucleotide sequence ID" value="NZ_JARQZE010000004.1"/>
</dbReference>
<gene>
    <name evidence="5" type="ORF">ACFQ4M_13810</name>
</gene>
<keyword evidence="3" id="KW-0378">Hydrolase</keyword>
<dbReference type="Gene3D" id="3.40.630.40">
    <property type="entry name" value="Zn-dependent exopeptidases"/>
    <property type="match status" value="1"/>
</dbReference>